<gene>
    <name evidence="1" type="ORF">BDN72DRAFT_959553</name>
</gene>
<name>A0ACD3AW35_9AGAR</name>
<accession>A0ACD3AW35</accession>
<evidence type="ECO:0000313" key="1">
    <source>
        <dbReference type="EMBL" id="TFK69484.1"/>
    </source>
</evidence>
<protein>
    <submittedName>
        <fullName evidence="1">Uncharacterized protein</fullName>
    </submittedName>
</protein>
<dbReference type="EMBL" id="ML208330">
    <property type="protein sequence ID" value="TFK69484.1"/>
    <property type="molecule type" value="Genomic_DNA"/>
</dbReference>
<sequence>MPQPMPDQPGEVFPPEIEEMIFSMAVQANWSSAKTLVLVAKRVHHWLIPQLYEVVIFHENQISNPRPKFDSGKLIDRGKHVKHIMFFQMYLLSNRPGECLAWCPNAVDVALWITPDLYDKTLIDQLLCHRLTHLSFDFGTLRNKLGEHPEILKPTSFPFVTHLELINSTTAVTSDELREHFPALTHLALNASGPNFPDLEHLALDAFGPNLISVTPGVLTLWKDQMKVLLWYRGETTSPYPVAMSPDSGFPSPPDDARLVVIRYGRGYVGTWYEGTRGGLSIWRVAEEAIAARAQQVANRGSVD</sequence>
<keyword evidence="2" id="KW-1185">Reference proteome</keyword>
<reference evidence="1 2" key="1">
    <citation type="journal article" date="2019" name="Nat. Ecol. Evol.">
        <title>Megaphylogeny resolves global patterns of mushroom evolution.</title>
        <authorList>
            <person name="Varga T."/>
            <person name="Krizsan K."/>
            <person name="Foldi C."/>
            <person name="Dima B."/>
            <person name="Sanchez-Garcia M."/>
            <person name="Sanchez-Ramirez S."/>
            <person name="Szollosi G.J."/>
            <person name="Szarkandi J.G."/>
            <person name="Papp V."/>
            <person name="Albert L."/>
            <person name="Andreopoulos W."/>
            <person name="Angelini C."/>
            <person name="Antonin V."/>
            <person name="Barry K.W."/>
            <person name="Bougher N.L."/>
            <person name="Buchanan P."/>
            <person name="Buyck B."/>
            <person name="Bense V."/>
            <person name="Catcheside P."/>
            <person name="Chovatia M."/>
            <person name="Cooper J."/>
            <person name="Damon W."/>
            <person name="Desjardin D."/>
            <person name="Finy P."/>
            <person name="Geml J."/>
            <person name="Haridas S."/>
            <person name="Hughes K."/>
            <person name="Justo A."/>
            <person name="Karasinski D."/>
            <person name="Kautmanova I."/>
            <person name="Kiss B."/>
            <person name="Kocsube S."/>
            <person name="Kotiranta H."/>
            <person name="LaButti K.M."/>
            <person name="Lechner B.E."/>
            <person name="Liimatainen K."/>
            <person name="Lipzen A."/>
            <person name="Lukacs Z."/>
            <person name="Mihaltcheva S."/>
            <person name="Morgado L.N."/>
            <person name="Niskanen T."/>
            <person name="Noordeloos M.E."/>
            <person name="Ohm R.A."/>
            <person name="Ortiz-Santana B."/>
            <person name="Ovrebo C."/>
            <person name="Racz N."/>
            <person name="Riley R."/>
            <person name="Savchenko A."/>
            <person name="Shiryaev A."/>
            <person name="Soop K."/>
            <person name="Spirin V."/>
            <person name="Szebenyi C."/>
            <person name="Tomsovsky M."/>
            <person name="Tulloss R.E."/>
            <person name="Uehling J."/>
            <person name="Grigoriev I.V."/>
            <person name="Vagvolgyi C."/>
            <person name="Papp T."/>
            <person name="Martin F.M."/>
            <person name="Miettinen O."/>
            <person name="Hibbett D.S."/>
            <person name="Nagy L.G."/>
        </authorList>
    </citation>
    <scope>NUCLEOTIDE SEQUENCE [LARGE SCALE GENOMIC DNA]</scope>
    <source>
        <strain evidence="1 2">NL-1719</strain>
    </source>
</reference>
<evidence type="ECO:0000313" key="2">
    <source>
        <dbReference type="Proteomes" id="UP000308600"/>
    </source>
</evidence>
<organism evidence="1 2">
    <name type="scientific">Pluteus cervinus</name>
    <dbReference type="NCBI Taxonomy" id="181527"/>
    <lineage>
        <taxon>Eukaryota</taxon>
        <taxon>Fungi</taxon>
        <taxon>Dikarya</taxon>
        <taxon>Basidiomycota</taxon>
        <taxon>Agaricomycotina</taxon>
        <taxon>Agaricomycetes</taxon>
        <taxon>Agaricomycetidae</taxon>
        <taxon>Agaricales</taxon>
        <taxon>Pluteineae</taxon>
        <taxon>Pluteaceae</taxon>
        <taxon>Pluteus</taxon>
    </lineage>
</organism>
<proteinExistence type="predicted"/>
<dbReference type="Proteomes" id="UP000308600">
    <property type="component" value="Unassembled WGS sequence"/>
</dbReference>